<accession>A0AAD8JPR5</accession>
<dbReference type="InterPro" id="IPR003035">
    <property type="entry name" value="RWP-RK_dom"/>
</dbReference>
<dbReference type="Pfam" id="PF02042">
    <property type="entry name" value="RWP-RK"/>
    <property type="match status" value="1"/>
</dbReference>
<evidence type="ECO:0000259" key="7">
    <source>
        <dbReference type="PROSITE" id="PS51519"/>
    </source>
</evidence>
<gene>
    <name evidence="8" type="ORF">QVD17_38923</name>
</gene>
<evidence type="ECO:0000256" key="2">
    <source>
        <dbReference type="ARBA" id="ARBA00023015"/>
    </source>
</evidence>
<keyword evidence="3" id="KW-0175">Coiled coil</keyword>
<comment type="caution">
    <text evidence="8">The sequence shown here is derived from an EMBL/GenBank/DDBJ whole genome shotgun (WGS) entry which is preliminary data.</text>
</comment>
<name>A0AAD8JPR5_TARER</name>
<dbReference type="PROSITE" id="PS51519">
    <property type="entry name" value="RWP_RK"/>
    <property type="match status" value="1"/>
</dbReference>
<dbReference type="AlphaFoldDB" id="A0AAD8JPR5"/>
<evidence type="ECO:0000256" key="6">
    <source>
        <dbReference type="ARBA" id="ARBA00023242"/>
    </source>
</evidence>
<organism evidence="8 9">
    <name type="scientific">Tagetes erecta</name>
    <name type="common">African marigold</name>
    <dbReference type="NCBI Taxonomy" id="13708"/>
    <lineage>
        <taxon>Eukaryota</taxon>
        <taxon>Viridiplantae</taxon>
        <taxon>Streptophyta</taxon>
        <taxon>Embryophyta</taxon>
        <taxon>Tracheophyta</taxon>
        <taxon>Spermatophyta</taxon>
        <taxon>Magnoliopsida</taxon>
        <taxon>eudicotyledons</taxon>
        <taxon>Gunneridae</taxon>
        <taxon>Pentapetalae</taxon>
        <taxon>asterids</taxon>
        <taxon>campanulids</taxon>
        <taxon>Asterales</taxon>
        <taxon>Asteraceae</taxon>
        <taxon>Asteroideae</taxon>
        <taxon>Heliantheae alliance</taxon>
        <taxon>Tageteae</taxon>
        <taxon>Tagetes</taxon>
    </lineage>
</organism>
<dbReference type="Proteomes" id="UP001229421">
    <property type="component" value="Unassembled WGS sequence"/>
</dbReference>
<keyword evidence="6" id="KW-0539">Nucleus</keyword>
<dbReference type="EMBL" id="JAUHHV010000011">
    <property type="protein sequence ID" value="KAK1407309.1"/>
    <property type="molecule type" value="Genomic_DNA"/>
</dbReference>
<evidence type="ECO:0000313" key="9">
    <source>
        <dbReference type="Proteomes" id="UP001229421"/>
    </source>
</evidence>
<dbReference type="InterPro" id="IPR044607">
    <property type="entry name" value="RKD-like"/>
</dbReference>
<feature type="domain" description="RWP-RK" evidence="7">
    <location>
        <begin position="208"/>
        <end position="287"/>
    </location>
</feature>
<evidence type="ECO:0000256" key="5">
    <source>
        <dbReference type="ARBA" id="ARBA00023163"/>
    </source>
</evidence>
<evidence type="ECO:0000256" key="4">
    <source>
        <dbReference type="ARBA" id="ARBA00023125"/>
    </source>
</evidence>
<evidence type="ECO:0000313" key="8">
    <source>
        <dbReference type="EMBL" id="KAK1407309.1"/>
    </source>
</evidence>
<reference evidence="8" key="1">
    <citation type="journal article" date="2023" name="bioRxiv">
        <title>Improved chromosome-level genome assembly for marigold (Tagetes erecta).</title>
        <authorList>
            <person name="Jiang F."/>
            <person name="Yuan L."/>
            <person name="Wang S."/>
            <person name="Wang H."/>
            <person name="Xu D."/>
            <person name="Wang A."/>
            <person name="Fan W."/>
        </authorList>
    </citation>
    <scope>NUCLEOTIDE SEQUENCE</scope>
    <source>
        <strain evidence="8">WSJ</strain>
        <tissue evidence="8">Leaf</tissue>
    </source>
</reference>
<keyword evidence="4" id="KW-0238">DNA-binding</keyword>
<keyword evidence="5" id="KW-0804">Transcription</keyword>
<sequence length="466" mass="54066">MESQHSLEIEWSNHEIIPKEDEVFFSFDQHQLPSLDFSTTTYDHHHLMNIQQDHLHHHHLDATYFMDMMSNTYPIFPSINIPPDHSSTLFEDGFLIGRYDDQIAFSNDQETYKMNSLVLPSDQETYTMKSLGCSNDQETYTLNSLGFSNDQETYTLNSLGFSNDQETYLMNSTGFFDQTHQETTAIKTVNDKEVQKEVDYTGVNRNNEGFGYNFQSRMMLTREVISQYFYMPITQAAKELNVGLTLLKKRCRELGIRRWPHRKLMSLQTLISNVQELKKSSGNGAEEVIELLEKEKKKMEEKPDLQLKDDTKRLRQSCFKANYKKRKTLINVNVQSSSSCSSTGVDHGTFEAYNMEDGFGDDEDQETIKSILFTDCFPSSSNVLSEIPSFEILIVADLHHCHEKEHRLLDVLPTWSAMVQFLLDSRWYNSEKRSLTGDNPNHNVEQPFPIILLPPERLQLLHQMSD</sequence>
<keyword evidence="2" id="KW-0805">Transcription regulation</keyword>
<evidence type="ECO:0000256" key="3">
    <source>
        <dbReference type="ARBA" id="ARBA00023054"/>
    </source>
</evidence>
<dbReference type="GO" id="GO:0003700">
    <property type="term" value="F:DNA-binding transcription factor activity"/>
    <property type="evidence" value="ECO:0007669"/>
    <property type="project" value="InterPro"/>
</dbReference>
<dbReference type="GO" id="GO:0003677">
    <property type="term" value="F:DNA binding"/>
    <property type="evidence" value="ECO:0007669"/>
    <property type="project" value="UniProtKB-KW"/>
</dbReference>
<dbReference type="PANTHER" id="PTHR46373">
    <property type="entry name" value="PROTEIN RKD4"/>
    <property type="match status" value="1"/>
</dbReference>
<keyword evidence="9" id="KW-1185">Reference proteome</keyword>
<dbReference type="PANTHER" id="PTHR46373:SF20">
    <property type="entry name" value="PROTEIN RKD1"/>
    <property type="match status" value="1"/>
</dbReference>
<protein>
    <recommendedName>
        <fullName evidence="7">RWP-RK domain-containing protein</fullName>
    </recommendedName>
</protein>
<proteinExistence type="predicted"/>
<comment type="function">
    <text evidence="1">Putative transcription factor.</text>
</comment>
<evidence type="ECO:0000256" key="1">
    <source>
        <dbReference type="ARBA" id="ARBA00004049"/>
    </source>
</evidence>